<evidence type="ECO:0000313" key="15">
    <source>
        <dbReference type="EMBL" id="OMJ09393.1"/>
    </source>
</evidence>
<evidence type="ECO:0000256" key="10">
    <source>
        <dbReference type="ARBA" id="ARBA00047605"/>
    </source>
</evidence>
<dbReference type="FunFam" id="3.40.47.10:FF:000010">
    <property type="entry name" value="Acetyl-CoA acetyltransferase (Thiolase)"/>
    <property type="match status" value="1"/>
</dbReference>
<feature type="domain" description="Thiolase N-terminal" evidence="13">
    <location>
        <begin position="14"/>
        <end position="270"/>
    </location>
</feature>
<proteinExistence type="inferred from homology"/>
<evidence type="ECO:0000256" key="11">
    <source>
        <dbReference type="PIRSR" id="PIRSR000429-1"/>
    </source>
</evidence>
<keyword evidence="16" id="KW-1185">Reference proteome</keyword>
<feature type="active site" description="Proton acceptor" evidence="11">
    <location>
        <position position="356"/>
    </location>
</feature>
<dbReference type="Pfam" id="PF00108">
    <property type="entry name" value="Thiolase_N"/>
    <property type="match status" value="1"/>
</dbReference>
<dbReference type="NCBIfam" id="TIGR01930">
    <property type="entry name" value="AcCoA-C-Actrans"/>
    <property type="match status" value="1"/>
</dbReference>
<dbReference type="SUPFAM" id="SSF53901">
    <property type="entry name" value="Thiolase-like"/>
    <property type="match status" value="2"/>
</dbReference>
<dbReference type="PIRSF" id="PIRSF000429">
    <property type="entry name" value="Ac-CoA_Ac_transf"/>
    <property type="match status" value="1"/>
</dbReference>
<feature type="domain" description="Thiolase C-terminal" evidence="14">
    <location>
        <begin position="278"/>
        <end position="398"/>
    </location>
</feature>
<comment type="pathway">
    <text evidence="2">Lipid metabolism; fatty acid metabolism.</text>
</comment>
<protein>
    <submittedName>
        <fullName evidence="15">3-ketoacyl-CoA thiolase B, peroxisomal</fullName>
    </submittedName>
</protein>
<name>A0A1R1X427_9FUNG</name>
<organism evidence="15 16">
    <name type="scientific">Smittium culicis</name>
    <dbReference type="NCBI Taxonomy" id="133412"/>
    <lineage>
        <taxon>Eukaryota</taxon>
        <taxon>Fungi</taxon>
        <taxon>Fungi incertae sedis</taxon>
        <taxon>Zoopagomycota</taxon>
        <taxon>Kickxellomycotina</taxon>
        <taxon>Harpellomycetes</taxon>
        <taxon>Harpellales</taxon>
        <taxon>Legeriomycetaceae</taxon>
        <taxon>Smittium</taxon>
    </lineage>
</organism>
<evidence type="ECO:0000259" key="14">
    <source>
        <dbReference type="Pfam" id="PF02803"/>
    </source>
</evidence>
<dbReference type="PROSITE" id="PS00737">
    <property type="entry name" value="THIOLASE_2"/>
    <property type="match status" value="1"/>
</dbReference>
<dbReference type="OrthoDB" id="5404651at2759"/>
<keyword evidence="7" id="KW-0443">Lipid metabolism</keyword>
<dbReference type="InterPro" id="IPR020617">
    <property type="entry name" value="Thiolase_C"/>
</dbReference>
<dbReference type="InterPro" id="IPR002155">
    <property type="entry name" value="Thiolase"/>
</dbReference>
<dbReference type="Pfam" id="PF02803">
    <property type="entry name" value="Thiolase_C"/>
    <property type="match status" value="1"/>
</dbReference>
<keyword evidence="6" id="KW-0809">Transit peptide</keyword>
<evidence type="ECO:0000256" key="1">
    <source>
        <dbReference type="ARBA" id="ARBA00004275"/>
    </source>
</evidence>
<dbReference type="PANTHER" id="PTHR43853:SF8">
    <property type="entry name" value="3-KETOACYL-COA THIOLASE, PEROXISOMAL"/>
    <property type="match status" value="1"/>
</dbReference>
<dbReference type="GO" id="GO:0010124">
    <property type="term" value="P:phenylacetate catabolic process"/>
    <property type="evidence" value="ECO:0007669"/>
    <property type="project" value="TreeGrafter"/>
</dbReference>
<dbReference type="CDD" id="cd00751">
    <property type="entry name" value="thiolase"/>
    <property type="match status" value="1"/>
</dbReference>
<dbReference type="InterPro" id="IPR050215">
    <property type="entry name" value="Thiolase-like_sf_Thiolase"/>
</dbReference>
<dbReference type="Gene3D" id="3.40.47.10">
    <property type="match status" value="2"/>
</dbReference>
<dbReference type="GO" id="GO:0005777">
    <property type="term" value="C:peroxisome"/>
    <property type="evidence" value="ECO:0007669"/>
    <property type="project" value="UniProtKB-SubCell"/>
</dbReference>
<feature type="active site" description="Acyl-thioester intermediate" evidence="11">
    <location>
        <position position="99"/>
    </location>
</feature>
<sequence length="401" mass="42863">MVATRIGIKGQDDIVIVSCVRTAITKAKKGQFKDTKHEHLLSHVLKAVVQKVNLDPALVQDIVVGNVCPPQSGANLARMAMLHAGFPETSSIMTINRQCSSGLTATMQVASAIRDGTIDIGIGAGCESMTSFQNSRTMTDEQFDQDMQRQPNVADCRIPMGITSENVAHDYGISREKQDRFSAESHRRATHAQQNGYFDAEITPVPTTIIDANGNKKQILVTKDDGIRPTTTVEGLAKLKPVFKEGGSTTAGNSSQVSDGAAAVLLMKRSRANQLGLPILAKIIDYSVVGVPPRVMGIGPAFAIPQVLKKIGIYTSDIDIFEINEAFASQAVYCVEKLGIDPSKVNPKGGAIAFGHPLGCTGARQISTLIYELIRTNKKLGATSMCLGSGMGMCAVFEAEQ</sequence>
<comment type="catalytic activity">
    <reaction evidence="10">
        <text>an acyl-CoA + acetyl-CoA = a 3-oxoacyl-CoA + CoA</text>
        <dbReference type="Rhea" id="RHEA:21564"/>
        <dbReference type="ChEBI" id="CHEBI:57287"/>
        <dbReference type="ChEBI" id="CHEBI:57288"/>
        <dbReference type="ChEBI" id="CHEBI:58342"/>
        <dbReference type="ChEBI" id="CHEBI:90726"/>
        <dbReference type="EC" id="2.3.1.16"/>
    </reaction>
</comment>
<dbReference type="EMBL" id="LSSM01007076">
    <property type="protein sequence ID" value="OMJ09393.1"/>
    <property type="molecule type" value="Genomic_DNA"/>
</dbReference>
<keyword evidence="9 12" id="KW-0012">Acyltransferase</keyword>
<reference evidence="16" key="1">
    <citation type="submission" date="2017-01" db="EMBL/GenBank/DDBJ databases">
        <authorList>
            <person name="Wang Y."/>
            <person name="White M."/>
            <person name="Kvist S."/>
            <person name="Moncalvo J.-M."/>
        </authorList>
    </citation>
    <scope>NUCLEOTIDE SEQUENCE [LARGE SCALE GENOMIC DNA]</scope>
    <source>
        <strain evidence="16">ID-206-W2</strain>
    </source>
</reference>
<evidence type="ECO:0000256" key="3">
    <source>
        <dbReference type="ARBA" id="ARBA00010982"/>
    </source>
</evidence>
<comment type="similarity">
    <text evidence="3 12">Belongs to the thiolase-like superfamily. Thiolase family.</text>
</comment>
<keyword evidence="5" id="KW-0276">Fatty acid metabolism</keyword>
<evidence type="ECO:0000256" key="9">
    <source>
        <dbReference type="ARBA" id="ARBA00023315"/>
    </source>
</evidence>
<evidence type="ECO:0000256" key="5">
    <source>
        <dbReference type="ARBA" id="ARBA00022832"/>
    </source>
</evidence>
<evidence type="ECO:0000256" key="12">
    <source>
        <dbReference type="RuleBase" id="RU003557"/>
    </source>
</evidence>
<dbReference type="InterPro" id="IPR016039">
    <property type="entry name" value="Thiolase-like"/>
</dbReference>
<dbReference type="GO" id="GO:0006635">
    <property type="term" value="P:fatty acid beta-oxidation"/>
    <property type="evidence" value="ECO:0007669"/>
    <property type="project" value="TreeGrafter"/>
</dbReference>
<accession>A0A1R1X427</accession>
<dbReference type="Proteomes" id="UP000187429">
    <property type="component" value="Unassembled WGS sequence"/>
</dbReference>
<evidence type="ECO:0000256" key="2">
    <source>
        <dbReference type="ARBA" id="ARBA00004872"/>
    </source>
</evidence>
<dbReference type="AlphaFoldDB" id="A0A1R1X427"/>
<comment type="subcellular location">
    <subcellularLocation>
        <location evidence="1">Peroxisome</location>
    </subcellularLocation>
</comment>
<evidence type="ECO:0000256" key="6">
    <source>
        <dbReference type="ARBA" id="ARBA00022946"/>
    </source>
</evidence>
<dbReference type="InterPro" id="IPR020616">
    <property type="entry name" value="Thiolase_N"/>
</dbReference>
<keyword evidence="8" id="KW-0576">Peroxisome</keyword>
<evidence type="ECO:0000313" key="16">
    <source>
        <dbReference type="Proteomes" id="UP000187429"/>
    </source>
</evidence>
<comment type="caution">
    <text evidence="15">The sequence shown here is derived from an EMBL/GenBank/DDBJ whole genome shotgun (WGS) entry which is preliminary data.</text>
</comment>
<evidence type="ECO:0000259" key="13">
    <source>
        <dbReference type="Pfam" id="PF00108"/>
    </source>
</evidence>
<gene>
    <name evidence="15" type="ORF">AYI69_g10692</name>
</gene>
<feature type="active site" description="Proton acceptor" evidence="11">
    <location>
        <position position="386"/>
    </location>
</feature>
<dbReference type="PANTHER" id="PTHR43853">
    <property type="entry name" value="3-KETOACYL-COA THIOLASE, PEROXISOMAL"/>
    <property type="match status" value="1"/>
</dbReference>
<keyword evidence="4 12" id="KW-0808">Transferase</keyword>
<evidence type="ECO:0000256" key="7">
    <source>
        <dbReference type="ARBA" id="ARBA00023098"/>
    </source>
</evidence>
<evidence type="ECO:0000256" key="4">
    <source>
        <dbReference type="ARBA" id="ARBA00022679"/>
    </source>
</evidence>
<dbReference type="GO" id="GO:0003988">
    <property type="term" value="F:acetyl-CoA C-acyltransferase activity"/>
    <property type="evidence" value="ECO:0007669"/>
    <property type="project" value="UniProtKB-EC"/>
</dbReference>
<dbReference type="InterPro" id="IPR020613">
    <property type="entry name" value="Thiolase_CS"/>
</dbReference>
<evidence type="ECO:0000256" key="8">
    <source>
        <dbReference type="ARBA" id="ARBA00023140"/>
    </source>
</evidence>